<sequence>MSPQQRVEVKIRLESTNHLADSGLLSLFQSG</sequence>
<dbReference type="EMBL" id="AP026867">
    <property type="protein sequence ID" value="BDS13939.1"/>
    <property type="molecule type" value="Genomic_DNA"/>
</dbReference>
<dbReference type="Proteomes" id="UP001060919">
    <property type="component" value="Chromosome"/>
</dbReference>
<dbReference type="KEGG" id="aup:AsAng_0047020"/>
<evidence type="ECO:0000313" key="1">
    <source>
        <dbReference type="EMBL" id="BDS13939.1"/>
    </source>
</evidence>
<name>A0A915YJ35_9BACT</name>
<reference evidence="1" key="1">
    <citation type="submission" date="2022-09" db="EMBL/GenBank/DDBJ databases">
        <title>Aureispira anguillicida sp. nov., isolated from Leptocephalus of Japanese eel Anguilla japonica.</title>
        <authorList>
            <person name="Yuasa K."/>
            <person name="Mekata T."/>
            <person name="Ikunari K."/>
        </authorList>
    </citation>
    <scope>NUCLEOTIDE SEQUENCE</scope>
    <source>
        <strain evidence="1">EL160426</strain>
    </source>
</reference>
<accession>A0A915YJ35</accession>
<proteinExistence type="predicted"/>
<protein>
    <submittedName>
        <fullName evidence="1">Uncharacterized protein</fullName>
    </submittedName>
</protein>
<dbReference type="AlphaFoldDB" id="A0A915YJ35"/>
<gene>
    <name evidence="1" type="ORF">AsAng_0047020</name>
</gene>
<evidence type="ECO:0000313" key="2">
    <source>
        <dbReference type="Proteomes" id="UP001060919"/>
    </source>
</evidence>
<organism evidence="1 2">
    <name type="scientific">Aureispira anguillae</name>
    <dbReference type="NCBI Taxonomy" id="2864201"/>
    <lineage>
        <taxon>Bacteria</taxon>
        <taxon>Pseudomonadati</taxon>
        <taxon>Bacteroidota</taxon>
        <taxon>Saprospiria</taxon>
        <taxon>Saprospirales</taxon>
        <taxon>Saprospiraceae</taxon>
        <taxon>Aureispira</taxon>
    </lineage>
</organism>
<keyword evidence="2" id="KW-1185">Reference proteome</keyword>